<accession>A0ABR3AEW0</accession>
<gene>
    <name evidence="1" type="ORF">AAF712_001051</name>
</gene>
<organism evidence="1 2">
    <name type="scientific">Marasmius tenuissimus</name>
    <dbReference type="NCBI Taxonomy" id="585030"/>
    <lineage>
        <taxon>Eukaryota</taxon>
        <taxon>Fungi</taxon>
        <taxon>Dikarya</taxon>
        <taxon>Basidiomycota</taxon>
        <taxon>Agaricomycotina</taxon>
        <taxon>Agaricomycetes</taxon>
        <taxon>Agaricomycetidae</taxon>
        <taxon>Agaricales</taxon>
        <taxon>Marasmiineae</taxon>
        <taxon>Marasmiaceae</taxon>
        <taxon>Marasmius</taxon>
    </lineage>
</organism>
<dbReference type="Proteomes" id="UP001437256">
    <property type="component" value="Unassembled WGS sequence"/>
</dbReference>
<protein>
    <submittedName>
        <fullName evidence="1">Uncharacterized protein</fullName>
    </submittedName>
</protein>
<name>A0ABR3AEW0_9AGAR</name>
<keyword evidence="2" id="KW-1185">Reference proteome</keyword>
<evidence type="ECO:0000313" key="2">
    <source>
        <dbReference type="Proteomes" id="UP001437256"/>
    </source>
</evidence>
<evidence type="ECO:0000313" key="1">
    <source>
        <dbReference type="EMBL" id="KAL0072128.1"/>
    </source>
</evidence>
<dbReference type="EMBL" id="JBBXMP010000002">
    <property type="protein sequence ID" value="KAL0072128.1"/>
    <property type="molecule type" value="Genomic_DNA"/>
</dbReference>
<sequence>MMFLSTLRHRFSDLRLSQRAAHAKSFSQVLREPSNSAPRLVPTPLVFVSASEWHAPNRFRHGFARMYPEKGYTCLDVDIHLPAEGTNQSKTLMEYFVSELRSAIRLTTIPFAPVIFARDAACLIAQTYISSHPATGLVLISPPPSNDAAMKSGILPTPLPEYDFEPTFPIVVVSTPSQMEVLRKEHRLLRDPQAVDTIVVDDVEGQDAFVKIEEWLDRIGV</sequence>
<reference evidence="1 2" key="1">
    <citation type="submission" date="2024-05" db="EMBL/GenBank/DDBJ databases">
        <title>A draft genome resource for the thread blight pathogen Marasmius tenuissimus strain MS-2.</title>
        <authorList>
            <person name="Yulfo-Soto G.E."/>
            <person name="Baruah I.K."/>
            <person name="Amoako-Attah I."/>
            <person name="Bukari Y."/>
            <person name="Meinhardt L.W."/>
            <person name="Bailey B.A."/>
            <person name="Cohen S.P."/>
        </authorList>
    </citation>
    <scope>NUCLEOTIDE SEQUENCE [LARGE SCALE GENOMIC DNA]</scope>
    <source>
        <strain evidence="1 2">MS-2</strain>
    </source>
</reference>
<proteinExistence type="predicted"/>
<comment type="caution">
    <text evidence="1">The sequence shown here is derived from an EMBL/GenBank/DDBJ whole genome shotgun (WGS) entry which is preliminary data.</text>
</comment>